<keyword evidence="12 14" id="KW-0902">Two-component regulatory system</keyword>
<evidence type="ECO:0000256" key="2">
    <source>
        <dbReference type="ARBA" id="ARBA00004429"/>
    </source>
</evidence>
<keyword evidence="18" id="KW-1185">Reference proteome</keyword>
<dbReference type="AlphaFoldDB" id="A4G2K9"/>
<dbReference type="SUPFAM" id="SSF47384">
    <property type="entry name" value="Homodimeric domain of signal transducing histidine kinase"/>
    <property type="match status" value="1"/>
</dbReference>
<dbReference type="SUPFAM" id="SSF55874">
    <property type="entry name" value="ATPase domain of HSP90 chaperone/DNA topoisomerase II/histidine kinase"/>
    <property type="match status" value="1"/>
</dbReference>
<dbReference type="NCBIfam" id="TIGR01386">
    <property type="entry name" value="cztS_silS_copS"/>
    <property type="match status" value="1"/>
</dbReference>
<dbReference type="HOGENOM" id="CLU_000445_89_6_4"/>
<feature type="transmembrane region" description="Helical" evidence="14">
    <location>
        <begin position="177"/>
        <end position="197"/>
    </location>
</feature>
<evidence type="ECO:0000313" key="18">
    <source>
        <dbReference type="Proteomes" id="UP000006697"/>
    </source>
</evidence>
<keyword evidence="11 14" id="KW-1133">Transmembrane helix</keyword>
<keyword evidence="8 14" id="KW-0547">Nucleotide-binding</keyword>
<dbReference type="EC" id="2.7.13.3" evidence="14"/>
<evidence type="ECO:0000256" key="8">
    <source>
        <dbReference type="ARBA" id="ARBA00022741"/>
    </source>
</evidence>
<dbReference type="GO" id="GO:0005886">
    <property type="term" value="C:plasma membrane"/>
    <property type="evidence" value="ECO:0007669"/>
    <property type="project" value="UniProtKB-SubCell"/>
</dbReference>
<evidence type="ECO:0000256" key="3">
    <source>
        <dbReference type="ARBA" id="ARBA00022475"/>
    </source>
</evidence>
<dbReference type="Proteomes" id="UP000006697">
    <property type="component" value="Chromosome"/>
</dbReference>
<evidence type="ECO:0000256" key="9">
    <source>
        <dbReference type="ARBA" id="ARBA00022777"/>
    </source>
</evidence>
<feature type="transmembrane region" description="Helical" evidence="14">
    <location>
        <begin position="14"/>
        <end position="37"/>
    </location>
</feature>
<feature type="domain" description="HAMP" evidence="16">
    <location>
        <begin position="198"/>
        <end position="251"/>
    </location>
</feature>
<dbReference type="GO" id="GO:0005524">
    <property type="term" value="F:ATP binding"/>
    <property type="evidence" value="ECO:0007669"/>
    <property type="project" value="UniProtKB-KW"/>
</dbReference>
<keyword evidence="5" id="KW-0597">Phosphoprotein</keyword>
<keyword evidence="7 14" id="KW-0812">Transmembrane</keyword>
<dbReference type="PRINTS" id="PR00344">
    <property type="entry name" value="BCTRLSENSOR"/>
</dbReference>
<dbReference type="PANTHER" id="PTHR45436">
    <property type="entry name" value="SENSOR HISTIDINE KINASE YKOH"/>
    <property type="match status" value="1"/>
</dbReference>
<proteinExistence type="predicted"/>
<evidence type="ECO:0000256" key="11">
    <source>
        <dbReference type="ARBA" id="ARBA00022989"/>
    </source>
</evidence>
<dbReference type="GO" id="GO:0000155">
    <property type="term" value="F:phosphorelay sensor kinase activity"/>
    <property type="evidence" value="ECO:0007669"/>
    <property type="project" value="InterPro"/>
</dbReference>
<dbReference type="InterPro" id="IPR036890">
    <property type="entry name" value="HATPase_C_sf"/>
</dbReference>
<keyword evidence="6 14" id="KW-0808">Transferase</keyword>
<dbReference type="Pfam" id="PF00672">
    <property type="entry name" value="HAMP"/>
    <property type="match status" value="1"/>
</dbReference>
<comment type="function">
    <text evidence="14">Member of a two-component regulatory system.</text>
</comment>
<evidence type="ECO:0000313" key="17">
    <source>
        <dbReference type="EMBL" id="CAL60746.1"/>
    </source>
</evidence>
<sequence>MANNITPKRRPISLAWRVTVLVGIATTLVFLTFNWIIVRSLEHHFAEQDAGELQAVANAVAKTLDAQRNVGDDAKLSQQLSAIAIGRHGISYSVLDRSGQPVYVSPGPALAPVFAHGTRDFSITNHQLVIWNAEGKSYRGGAMTINNSKSPTLNGHIVAVAMDIDFHLDFLDMFKRILWWATLIVALIALVVAWFAVQWGHRPIRKVSREIRAIRSSQLDVRLSPTDVPIELAELAVSFNDMLGRIEDGFAKLANFSADIAHELRTPVTNLSTQTQVALSQVRSADEYREVLYSNLEEFDRLSLMIGDMLFLAQTENDPRNLRLTNTDITGLVQGLFDYFEVLAEDANITLTLSGQVKPIIADRDMMLRALSNLLSNAIRYSLPGSSVIVRLHQDAKRTTICVENPGEQIAEDDLPKLFDRFFRVDPSRQRKSGAGLGLAIVKSIIEAHDGKVQATSRNGLIKFLIELPSISNVDLDSDSVA</sequence>
<accession>A4G2K9</accession>
<organism evidence="17 18">
    <name type="scientific">Herminiimonas arsenicoxydans</name>
    <dbReference type="NCBI Taxonomy" id="204773"/>
    <lineage>
        <taxon>Bacteria</taxon>
        <taxon>Pseudomonadati</taxon>
        <taxon>Pseudomonadota</taxon>
        <taxon>Betaproteobacteria</taxon>
        <taxon>Burkholderiales</taxon>
        <taxon>Oxalobacteraceae</taxon>
        <taxon>Herminiimonas</taxon>
    </lineage>
</organism>
<feature type="domain" description="Histidine kinase" evidence="15">
    <location>
        <begin position="259"/>
        <end position="472"/>
    </location>
</feature>
<dbReference type="InterPro" id="IPR004358">
    <property type="entry name" value="Sig_transdc_His_kin-like_C"/>
</dbReference>
<dbReference type="Gene3D" id="6.10.340.10">
    <property type="match status" value="1"/>
</dbReference>
<dbReference type="InterPro" id="IPR005467">
    <property type="entry name" value="His_kinase_dom"/>
</dbReference>
<dbReference type="Pfam" id="PF21085">
    <property type="entry name" value="CusS"/>
    <property type="match status" value="1"/>
</dbReference>
<dbReference type="InterPro" id="IPR036097">
    <property type="entry name" value="HisK_dim/P_sf"/>
</dbReference>
<dbReference type="CDD" id="cd06225">
    <property type="entry name" value="HAMP"/>
    <property type="match status" value="1"/>
</dbReference>
<keyword evidence="3 14" id="KW-1003">Cell membrane</keyword>
<dbReference type="STRING" id="204773.HEAR0537"/>
<dbReference type="InterPro" id="IPR003661">
    <property type="entry name" value="HisK_dim/P_dom"/>
</dbReference>
<dbReference type="SMART" id="SM00388">
    <property type="entry name" value="HisKA"/>
    <property type="match status" value="1"/>
</dbReference>
<dbReference type="KEGG" id="har:HEAR0537"/>
<dbReference type="SMART" id="SM00304">
    <property type="entry name" value="HAMP"/>
    <property type="match status" value="1"/>
</dbReference>
<dbReference type="eggNOG" id="COG5002">
    <property type="taxonomic scope" value="Bacteria"/>
</dbReference>
<dbReference type="InterPro" id="IPR048590">
    <property type="entry name" value="CusS-like_sensor"/>
</dbReference>
<evidence type="ECO:0000256" key="13">
    <source>
        <dbReference type="ARBA" id="ARBA00023136"/>
    </source>
</evidence>
<comment type="subcellular location">
    <subcellularLocation>
        <location evidence="2">Cell inner membrane</location>
        <topology evidence="2">Multi-pass membrane protein</topology>
    </subcellularLocation>
</comment>
<keyword evidence="9 14" id="KW-0418">Kinase</keyword>
<evidence type="ECO:0000256" key="14">
    <source>
        <dbReference type="RuleBase" id="RU364088"/>
    </source>
</evidence>
<dbReference type="NCBIfam" id="NF007345">
    <property type="entry name" value="PRK09835.1"/>
    <property type="match status" value="1"/>
</dbReference>
<evidence type="ECO:0000256" key="10">
    <source>
        <dbReference type="ARBA" id="ARBA00022840"/>
    </source>
</evidence>
<name>A4G2K9_HERAR</name>
<dbReference type="InterPro" id="IPR003594">
    <property type="entry name" value="HATPase_dom"/>
</dbReference>
<keyword evidence="4 14" id="KW-0997">Cell inner membrane</keyword>
<gene>
    <name evidence="17" type="primary">cusS1</name>
    <name evidence="17" type="ordered locus">HEAR0537</name>
</gene>
<dbReference type="InterPro" id="IPR003660">
    <property type="entry name" value="HAMP_dom"/>
</dbReference>
<dbReference type="PANTHER" id="PTHR45436:SF15">
    <property type="entry name" value="SENSOR HISTIDINE KINASE CUSS"/>
    <property type="match status" value="1"/>
</dbReference>
<evidence type="ECO:0000256" key="12">
    <source>
        <dbReference type="ARBA" id="ARBA00023012"/>
    </source>
</evidence>
<evidence type="ECO:0000256" key="1">
    <source>
        <dbReference type="ARBA" id="ARBA00000085"/>
    </source>
</evidence>
<dbReference type="PROSITE" id="PS50885">
    <property type="entry name" value="HAMP"/>
    <property type="match status" value="1"/>
</dbReference>
<evidence type="ECO:0000259" key="15">
    <source>
        <dbReference type="PROSITE" id="PS50109"/>
    </source>
</evidence>
<dbReference type="Gene3D" id="3.30.565.10">
    <property type="entry name" value="Histidine kinase-like ATPase, C-terminal domain"/>
    <property type="match status" value="1"/>
</dbReference>
<dbReference type="Pfam" id="PF00512">
    <property type="entry name" value="HisKA"/>
    <property type="match status" value="1"/>
</dbReference>
<dbReference type="InterPro" id="IPR006290">
    <property type="entry name" value="CztS_silS_copS"/>
</dbReference>
<comment type="catalytic activity">
    <reaction evidence="1 14">
        <text>ATP + protein L-histidine = ADP + protein N-phospho-L-histidine.</text>
        <dbReference type="EC" id="2.7.13.3"/>
    </reaction>
</comment>
<dbReference type="PROSITE" id="PS50109">
    <property type="entry name" value="HIS_KIN"/>
    <property type="match status" value="1"/>
</dbReference>
<evidence type="ECO:0000256" key="4">
    <source>
        <dbReference type="ARBA" id="ARBA00022519"/>
    </source>
</evidence>
<protein>
    <recommendedName>
        <fullName evidence="14">Sensor protein</fullName>
        <ecNumber evidence="14">2.7.13.3</ecNumber>
    </recommendedName>
</protein>
<evidence type="ECO:0000256" key="5">
    <source>
        <dbReference type="ARBA" id="ARBA00022553"/>
    </source>
</evidence>
<reference evidence="17 18" key="1">
    <citation type="journal article" date="2007" name="PLoS Genet.">
        <title>A tale of two oxidation states: bacterial colonization of arsenic-rich environments.</title>
        <authorList>
            <person name="Muller D."/>
            <person name="Medigue C."/>
            <person name="Koechler S."/>
            <person name="Barbe V."/>
            <person name="Barakat M."/>
            <person name="Talla E."/>
            <person name="Bonnefoy V."/>
            <person name="Krin E."/>
            <person name="Arsene-Ploetze F."/>
            <person name="Carapito C."/>
            <person name="Chandler M."/>
            <person name="Cournoyer B."/>
            <person name="Cruveiller S."/>
            <person name="Dossat C."/>
            <person name="Duval S."/>
            <person name="Heymann M."/>
            <person name="Leize E."/>
            <person name="Lieutaud A."/>
            <person name="Lievremont D."/>
            <person name="Makita Y."/>
            <person name="Mangenot S."/>
            <person name="Nitschke W."/>
            <person name="Ortet P."/>
            <person name="Perdrial N."/>
            <person name="Schoepp B."/>
            <person name="Siguier N."/>
            <person name="Simeonova D.D."/>
            <person name="Rouy Z."/>
            <person name="Segurens B."/>
            <person name="Turlin E."/>
            <person name="Vallenet D."/>
            <person name="Van Dorsselaer A."/>
            <person name="Weiss S."/>
            <person name="Weissenbach J."/>
            <person name="Lett M.C."/>
            <person name="Danchin A."/>
            <person name="Bertin P.N."/>
        </authorList>
    </citation>
    <scope>NUCLEOTIDE SEQUENCE [LARGE SCALE GENOMIC DNA]</scope>
    <source>
        <strain evidence="18">ULPAs1</strain>
    </source>
</reference>
<dbReference type="OrthoDB" id="9786919at2"/>
<evidence type="ECO:0000256" key="7">
    <source>
        <dbReference type="ARBA" id="ARBA00022692"/>
    </source>
</evidence>
<keyword evidence="10 14" id="KW-0067">ATP-binding</keyword>
<keyword evidence="13 14" id="KW-0472">Membrane</keyword>
<evidence type="ECO:0000259" key="16">
    <source>
        <dbReference type="PROSITE" id="PS50885"/>
    </source>
</evidence>
<dbReference type="Pfam" id="PF02518">
    <property type="entry name" value="HATPase_c"/>
    <property type="match status" value="1"/>
</dbReference>
<evidence type="ECO:0000256" key="6">
    <source>
        <dbReference type="ARBA" id="ARBA00022679"/>
    </source>
</evidence>
<dbReference type="Gene3D" id="1.10.287.130">
    <property type="match status" value="1"/>
</dbReference>
<dbReference type="InterPro" id="IPR050428">
    <property type="entry name" value="TCS_sensor_his_kinase"/>
</dbReference>
<dbReference type="SMART" id="SM00387">
    <property type="entry name" value="HATPase_c"/>
    <property type="match status" value="1"/>
</dbReference>
<dbReference type="FunFam" id="3.30.565.10:FF:000006">
    <property type="entry name" value="Sensor histidine kinase WalK"/>
    <property type="match status" value="1"/>
</dbReference>
<dbReference type="CDD" id="cd00082">
    <property type="entry name" value="HisKA"/>
    <property type="match status" value="1"/>
</dbReference>
<dbReference type="EMBL" id="CU207211">
    <property type="protein sequence ID" value="CAL60746.1"/>
    <property type="molecule type" value="Genomic_DNA"/>
</dbReference>